<organism evidence="2 3">
    <name type="scientific">Parasphingopyxis marina</name>
    <dbReference type="NCBI Taxonomy" id="2761622"/>
    <lineage>
        <taxon>Bacteria</taxon>
        <taxon>Pseudomonadati</taxon>
        <taxon>Pseudomonadota</taxon>
        <taxon>Alphaproteobacteria</taxon>
        <taxon>Sphingomonadales</taxon>
        <taxon>Sphingomonadaceae</taxon>
        <taxon>Parasphingopyxis</taxon>
    </lineage>
</organism>
<gene>
    <name evidence="2" type="ORF">H6P80_01885</name>
</gene>
<reference evidence="2 3" key="1">
    <citation type="submission" date="2020-08" db="EMBL/GenBank/DDBJ databases">
        <title>Draft genome sequence of Parasphingopyxis sp. GrpM-11.</title>
        <authorList>
            <person name="Oh J."/>
            <person name="Roh D.-H."/>
        </authorList>
    </citation>
    <scope>NUCLEOTIDE SEQUENCE [LARGE SCALE GENOMIC DNA]</scope>
    <source>
        <strain evidence="2 3">GrpM-11</strain>
    </source>
</reference>
<feature type="signal peptide" evidence="1">
    <location>
        <begin position="1"/>
        <end position="19"/>
    </location>
</feature>
<accession>A0A842HVF6</accession>
<protein>
    <recommendedName>
        <fullName evidence="4">Lipoprotein</fullName>
    </recommendedName>
</protein>
<dbReference type="RefSeq" id="WP_185799650.1">
    <property type="nucleotide sequence ID" value="NZ_JACJVJ010000001.1"/>
</dbReference>
<proteinExistence type="predicted"/>
<evidence type="ECO:0008006" key="4">
    <source>
        <dbReference type="Google" id="ProtNLM"/>
    </source>
</evidence>
<keyword evidence="3" id="KW-1185">Reference proteome</keyword>
<dbReference type="AlphaFoldDB" id="A0A842HVF6"/>
<name>A0A842HVF6_9SPHN</name>
<dbReference type="EMBL" id="JACJVJ010000001">
    <property type="protein sequence ID" value="MBC2776361.1"/>
    <property type="molecule type" value="Genomic_DNA"/>
</dbReference>
<comment type="caution">
    <text evidence="2">The sequence shown here is derived from an EMBL/GenBank/DDBJ whole genome shotgun (WGS) entry which is preliminary data.</text>
</comment>
<evidence type="ECO:0000313" key="3">
    <source>
        <dbReference type="Proteomes" id="UP000564378"/>
    </source>
</evidence>
<dbReference type="Proteomes" id="UP000564378">
    <property type="component" value="Unassembled WGS sequence"/>
</dbReference>
<sequence>MRTPLLLSALIALAGCAPGSEDPAPVPAQDDTGPAAQALNAMPESFRGHWDLSEEGCADENSEMRLLIAANTATFYESRAEITGVEAQGAQAVIADHRFTGEGETWDERLAYELSENGQRLTVETVDGSLSIRMRCP</sequence>
<keyword evidence="1" id="KW-0732">Signal</keyword>
<dbReference type="PROSITE" id="PS51257">
    <property type="entry name" value="PROKAR_LIPOPROTEIN"/>
    <property type="match status" value="1"/>
</dbReference>
<feature type="chain" id="PRO_5033062578" description="Lipoprotein" evidence="1">
    <location>
        <begin position="20"/>
        <end position="137"/>
    </location>
</feature>
<evidence type="ECO:0000313" key="2">
    <source>
        <dbReference type="EMBL" id="MBC2776361.1"/>
    </source>
</evidence>
<evidence type="ECO:0000256" key="1">
    <source>
        <dbReference type="SAM" id="SignalP"/>
    </source>
</evidence>